<dbReference type="Proteomes" id="UP000242181">
    <property type="component" value="Unassembled WGS sequence"/>
</dbReference>
<accession>A0A2P7RA93</accession>
<dbReference type="EMBL" id="PXYH01000002">
    <property type="protein sequence ID" value="PSJ47103.1"/>
    <property type="molecule type" value="Genomic_DNA"/>
</dbReference>
<evidence type="ECO:0000313" key="2">
    <source>
        <dbReference type="Proteomes" id="UP000242181"/>
    </source>
</evidence>
<organism evidence="1 2">
    <name type="scientific">Zobellella taiwanensis</name>
    <dbReference type="NCBI Taxonomy" id="347535"/>
    <lineage>
        <taxon>Bacteria</taxon>
        <taxon>Pseudomonadati</taxon>
        <taxon>Pseudomonadota</taxon>
        <taxon>Gammaproteobacteria</taxon>
        <taxon>Aeromonadales</taxon>
        <taxon>Aeromonadaceae</taxon>
        <taxon>Zobellella</taxon>
    </lineage>
</organism>
<dbReference type="InterPro" id="IPR021431">
    <property type="entry name" value="DUF3080"/>
</dbReference>
<dbReference type="OrthoDB" id="5760979at2"/>
<protein>
    <submittedName>
        <fullName evidence="1">DUF3080 domain-containing protein</fullName>
    </submittedName>
</protein>
<dbReference type="PROSITE" id="PS51257">
    <property type="entry name" value="PROKAR_LIPOPROTEIN"/>
    <property type="match status" value="1"/>
</dbReference>
<gene>
    <name evidence="1" type="ORF">C7I36_01760</name>
</gene>
<sequence length="341" mass="38872">MKRSIIAIGLACLWLTACSPPRQLEQDFTTYLARLATVLQVEPPVLGEPAKLPPLPPQRALQLEQPRVTAGLLDTLRLGECRLLALVGEHNGPVGKSGGAAADLIYHLRFQQGLNTCLANTDDTALRDWLYRLQRQKAPLLSGYHWNMMVAEPEIRQALTPRRRPLGRDLQPGFQTTYEAFNLFARLHPQSAHPAQADSRQLHRHLGGLYDNDYLGRLFYSLHSAAHYLSLSLAFLERLETLDCGPRARPDAERLRNAMQHYYIGRIQPRLGELDRRFVQLAPLLQQSLLPPPERTAVMADYLSWYASGLDSQIYVRYRQLTLEHARRWQRFLARCDISPT</sequence>
<name>A0A2P7RA93_9GAMM</name>
<keyword evidence="2" id="KW-1185">Reference proteome</keyword>
<dbReference type="Pfam" id="PF11279">
    <property type="entry name" value="DUF3080"/>
    <property type="match status" value="1"/>
</dbReference>
<dbReference type="AlphaFoldDB" id="A0A2P7RA93"/>
<comment type="caution">
    <text evidence="1">The sequence shown here is derived from an EMBL/GenBank/DDBJ whole genome shotgun (WGS) entry which is preliminary data.</text>
</comment>
<evidence type="ECO:0000313" key="1">
    <source>
        <dbReference type="EMBL" id="PSJ47103.1"/>
    </source>
</evidence>
<proteinExistence type="predicted"/>
<reference evidence="1 2" key="1">
    <citation type="submission" date="2018-03" db="EMBL/GenBank/DDBJ databases">
        <title>The draft genome of Zobellella taiwanensis JCM 13381.</title>
        <authorList>
            <person name="Liu L."/>
            <person name="Li L."/>
            <person name="Wang T."/>
            <person name="Zhang X."/>
            <person name="Liang L."/>
        </authorList>
    </citation>
    <scope>NUCLEOTIDE SEQUENCE [LARGE SCALE GENOMIC DNA]</scope>
    <source>
        <strain evidence="1 2">JCM 13381</strain>
    </source>
</reference>